<reference evidence="3 4" key="1">
    <citation type="submission" date="2021-04" db="EMBL/GenBank/DDBJ databases">
        <authorList>
            <person name="Rakotoarivonina H."/>
        </authorList>
    </citation>
    <scope>NUCLEOTIDE SEQUENCE [LARGE SCALE GENOMIC DNA]</scope>
    <source>
        <strain evidence="3 4">XE</strain>
    </source>
</reference>
<evidence type="ECO:0000313" key="3">
    <source>
        <dbReference type="EMBL" id="CAG5090484.1"/>
    </source>
</evidence>
<dbReference type="PROSITE" id="PS51257">
    <property type="entry name" value="PROKAR_LIPOPROTEIN"/>
    <property type="match status" value="1"/>
</dbReference>
<evidence type="ECO:0000256" key="1">
    <source>
        <dbReference type="SAM" id="MobiDB-lite"/>
    </source>
</evidence>
<proteinExistence type="predicted"/>
<accession>A0ABM8V6E9</accession>
<comment type="caution">
    <text evidence="3">The sequence shown here is derived from an EMBL/GenBank/DDBJ whole genome shotgun (WGS) entry which is preliminary data.</text>
</comment>
<protein>
    <recommendedName>
        <fullName evidence="5">VCBS repeat-containing protein</fullName>
    </recommendedName>
</protein>
<dbReference type="Proteomes" id="UP000681526">
    <property type="component" value="Unassembled WGS sequence"/>
</dbReference>
<feature type="compositionally biased region" description="Polar residues" evidence="1">
    <location>
        <begin position="66"/>
        <end position="75"/>
    </location>
</feature>
<name>A0ABM8V6E9_THEXY</name>
<organism evidence="3 4">
    <name type="scientific">Thermobacillus xylanilyticus</name>
    <dbReference type="NCBI Taxonomy" id="76633"/>
    <lineage>
        <taxon>Bacteria</taxon>
        <taxon>Bacillati</taxon>
        <taxon>Bacillota</taxon>
        <taxon>Bacilli</taxon>
        <taxon>Bacillales</taxon>
        <taxon>Paenibacillaceae</taxon>
        <taxon>Thermobacillus</taxon>
    </lineage>
</organism>
<feature type="region of interest" description="Disordered" evidence="1">
    <location>
        <begin position="41"/>
        <end position="84"/>
    </location>
</feature>
<gene>
    <name evidence="3" type="primary">txxe 1984</name>
    <name evidence="3" type="ORF">TXXE_14160</name>
</gene>
<feature type="chain" id="PRO_5046967052" description="VCBS repeat-containing protein" evidence="2">
    <location>
        <begin position="28"/>
        <end position="295"/>
    </location>
</feature>
<evidence type="ECO:0000313" key="4">
    <source>
        <dbReference type="Proteomes" id="UP000681526"/>
    </source>
</evidence>
<keyword evidence="4" id="KW-1185">Reference proteome</keyword>
<feature type="signal peptide" evidence="2">
    <location>
        <begin position="1"/>
        <end position="27"/>
    </location>
</feature>
<keyword evidence="2" id="KW-0732">Signal</keyword>
<sequence>MNANARIRLTMLAVAIAAGLASCSSSADDAVREQMRDTLVQSKQTGEPSANLDTPSGQSDEDSSREAVQTGQNAPFTALPPESEPLSLIAEIPDRDIRLYGAPDGVVLQVGEHVQAFEWDYMTPRGIMPVMHAADYDADGEEELAIDLHIGSGTGIAVDELHIVEFDETGRMEDHVFAESDYLAQLEEQLKFRVVSRDRDVLGEITVGSRTHHVNLAAFASEEYGKILDRLIYGSIVWFEASPQKLTAEIAVGVGIETFATPQYIGTVQADVTYRNGRFYLRNIAFEPYPEYIVS</sequence>
<dbReference type="EMBL" id="CAJRAY010000076">
    <property type="protein sequence ID" value="CAG5090484.1"/>
    <property type="molecule type" value="Genomic_DNA"/>
</dbReference>
<evidence type="ECO:0008006" key="5">
    <source>
        <dbReference type="Google" id="ProtNLM"/>
    </source>
</evidence>
<feature type="compositionally biased region" description="Polar residues" evidence="1">
    <location>
        <begin position="41"/>
        <end position="58"/>
    </location>
</feature>
<evidence type="ECO:0000256" key="2">
    <source>
        <dbReference type="SAM" id="SignalP"/>
    </source>
</evidence>